<dbReference type="EMBL" id="FMBM01000003">
    <property type="protein sequence ID" value="SCC82773.1"/>
    <property type="molecule type" value="Genomic_DNA"/>
</dbReference>
<evidence type="ECO:0000313" key="5">
    <source>
        <dbReference type="Proteomes" id="UP000050497"/>
    </source>
</evidence>
<sequence length="122" mass="12747">MLLTTTDSLDGHSVTDYCGLVIGQAVIGHDVVKQFRTGIRNVDNGGRHDYANELARAREEATSEAIATATALGADAVIGISFSFETSGDTAHHVVVTLTGTAVRIAPGTQTDQSRIDAATPH</sequence>
<dbReference type="STRING" id="1653334.GA0071312_3784"/>
<dbReference type="Proteomes" id="UP000050497">
    <property type="component" value="Unassembled WGS sequence"/>
</dbReference>
<dbReference type="Pfam" id="PF01906">
    <property type="entry name" value="YbjQ_1"/>
    <property type="match status" value="1"/>
</dbReference>
<organism evidence="3 5">
    <name type="scientific">Saliniramus fredricksonii</name>
    <dbReference type="NCBI Taxonomy" id="1653334"/>
    <lineage>
        <taxon>Bacteria</taxon>
        <taxon>Pseudomonadati</taxon>
        <taxon>Pseudomonadota</taxon>
        <taxon>Alphaproteobacteria</taxon>
        <taxon>Hyphomicrobiales</taxon>
        <taxon>Salinarimonadaceae</taxon>
        <taxon>Saliniramus</taxon>
    </lineage>
</organism>
<accession>A0A0P7YDT5</accession>
<reference evidence="4 6" key="2">
    <citation type="submission" date="2016-08" db="EMBL/GenBank/DDBJ databases">
        <authorList>
            <person name="Varghese N."/>
            <person name="Submissions Spin"/>
        </authorList>
    </citation>
    <scope>NUCLEOTIDE SEQUENCE [LARGE SCALE GENOMIC DNA]</scope>
    <source>
        <strain evidence="4 6">HL-109</strain>
    </source>
</reference>
<protein>
    <recommendedName>
        <fullName evidence="2">UPF0145 protein GA0071312_3784</fullName>
    </recommendedName>
</protein>
<dbReference type="SUPFAM" id="SSF117782">
    <property type="entry name" value="YbjQ-like"/>
    <property type="match status" value="1"/>
</dbReference>
<dbReference type="AlphaFoldDB" id="A0A0P7YDT5"/>
<dbReference type="InterPro" id="IPR035439">
    <property type="entry name" value="UPF0145_dom_sf"/>
</dbReference>
<dbReference type="OrthoDB" id="9796448at2"/>
<dbReference type="InterPro" id="IPR002765">
    <property type="entry name" value="UPF0145_YbjQ-like"/>
</dbReference>
<dbReference type="Gene3D" id="3.30.110.70">
    <property type="entry name" value="Hypothetical protein apc22750. Chain B"/>
    <property type="match status" value="1"/>
</dbReference>
<keyword evidence="6" id="KW-1185">Reference proteome</keyword>
<comment type="caution">
    <text evidence="3">The sequence shown here is derived from an EMBL/GenBank/DDBJ whole genome shotgun (WGS) entry which is preliminary data.</text>
</comment>
<dbReference type="PANTHER" id="PTHR34068">
    <property type="entry name" value="UPF0145 PROTEIN YBJQ"/>
    <property type="match status" value="1"/>
</dbReference>
<reference evidence="3 5" key="1">
    <citation type="submission" date="2015-09" db="EMBL/GenBank/DDBJ databases">
        <title>Identification and resolution of microdiversity through metagenomic sequencing of parallel consortia.</title>
        <authorList>
            <person name="Nelson W.C."/>
            <person name="Romine M.F."/>
            <person name="Lindemann S.R."/>
        </authorList>
    </citation>
    <scope>NUCLEOTIDE SEQUENCE [LARGE SCALE GENOMIC DNA]</scope>
    <source>
        <strain evidence="3">HL-109</strain>
    </source>
</reference>
<evidence type="ECO:0000313" key="4">
    <source>
        <dbReference type="EMBL" id="SCC82773.1"/>
    </source>
</evidence>
<evidence type="ECO:0000256" key="2">
    <source>
        <dbReference type="HAMAP-Rule" id="MF_00338"/>
    </source>
</evidence>
<evidence type="ECO:0000313" key="3">
    <source>
        <dbReference type="EMBL" id="KPQ12551.1"/>
    </source>
</evidence>
<gene>
    <name evidence="4" type="ORF">GA0071312_3784</name>
    <name evidence="3" type="ORF">HLUCCO17_00220</name>
</gene>
<dbReference type="Proteomes" id="UP000182800">
    <property type="component" value="Unassembled WGS sequence"/>
</dbReference>
<dbReference type="PANTHER" id="PTHR34068:SF1">
    <property type="entry name" value="UPF0145 PROTEIN YBJQ"/>
    <property type="match status" value="1"/>
</dbReference>
<evidence type="ECO:0000256" key="1">
    <source>
        <dbReference type="ARBA" id="ARBA00010751"/>
    </source>
</evidence>
<name>A0A0P7YDT5_9HYPH</name>
<proteinExistence type="inferred from homology"/>
<comment type="similarity">
    <text evidence="1 2">Belongs to the UPF0145 family.</text>
</comment>
<evidence type="ECO:0000313" key="6">
    <source>
        <dbReference type="Proteomes" id="UP000182800"/>
    </source>
</evidence>
<dbReference type="RefSeq" id="WP_074446543.1">
    <property type="nucleotide sequence ID" value="NZ_FMBM01000003.1"/>
</dbReference>
<dbReference type="HAMAP" id="MF_00338">
    <property type="entry name" value="UPF0145"/>
    <property type="match status" value="1"/>
</dbReference>
<dbReference type="EMBL" id="LJSX01000001">
    <property type="protein sequence ID" value="KPQ12551.1"/>
    <property type="molecule type" value="Genomic_DNA"/>
</dbReference>